<evidence type="ECO:0000313" key="3">
    <source>
        <dbReference type="EMBL" id="MRG93980.1"/>
    </source>
</evidence>
<evidence type="ECO:0000256" key="2">
    <source>
        <dbReference type="SAM" id="SignalP"/>
    </source>
</evidence>
<keyword evidence="4" id="KW-1185">Reference proteome</keyword>
<organism evidence="3 4">
    <name type="scientific">Polyangium spumosum</name>
    <dbReference type="NCBI Taxonomy" id="889282"/>
    <lineage>
        <taxon>Bacteria</taxon>
        <taxon>Pseudomonadati</taxon>
        <taxon>Myxococcota</taxon>
        <taxon>Polyangia</taxon>
        <taxon>Polyangiales</taxon>
        <taxon>Polyangiaceae</taxon>
        <taxon>Polyangium</taxon>
    </lineage>
</organism>
<feature type="compositionally biased region" description="Low complexity" evidence="1">
    <location>
        <begin position="387"/>
        <end position="397"/>
    </location>
</feature>
<feature type="region of interest" description="Disordered" evidence="1">
    <location>
        <begin position="315"/>
        <end position="432"/>
    </location>
</feature>
<dbReference type="OrthoDB" id="5505756at2"/>
<dbReference type="Proteomes" id="UP000440224">
    <property type="component" value="Unassembled WGS sequence"/>
</dbReference>
<sequence length="432" mass="44779">MTRFAHVSLVTLALVFASACSKGEEPAPAPGLEIEAEAAVNAELGAEALVEEHDEGTVAWRIDGDGQVKAAVTATATGRVKQDVGGSVIFKVDGGEPKTVPLVLDAKTGLLVAAGPKLEADLTEVSYTVTISGKPWSGVMHVPVGGTAELVAGAKVTAEAKLPDETVGPHGGTIQIVGEDRLEMVADADTGETRVYVLDVDLKPVRIESRKLRMGFIAEKTTFVNFDPEPSGFYFSARLGASASLLNPLRVTASLSVGSRTHAAIWGYRPGIRVYAPTATVRIASAPRIRFGLRGGFDSGVDVYGRAHVKVRYDDHHHHHDHDRVRVKGKSGRWHDDDDRRKGDNGRHFGQDGTFARDSGGFKQDNARHPGGKDRDHGSSAKGGGSVRVSAGGSVKSSGGGSTKGGGGSTKGGGGGAKGGGGDKGGGKGGKK</sequence>
<protein>
    <recommendedName>
        <fullName evidence="5">DUF5666 domain-containing protein</fullName>
    </recommendedName>
</protein>
<evidence type="ECO:0008006" key="5">
    <source>
        <dbReference type="Google" id="ProtNLM"/>
    </source>
</evidence>
<evidence type="ECO:0000256" key="1">
    <source>
        <dbReference type="SAM" id="MobiDB-lite"/>
    </source>
</evidence>
<keyword evidence="2" id="KW-0732">Signal</keyword>
<proteinExistence type="predicted"/>
<feature type="chain" id="PRO_5027066222" description="DUF5666 domain-containing protein" evidence="2">
    <location>
        <begin position="20"/>
        <end position="432"/>
    </location>
</feature>
<accession>A0A6N7PU80</accession>
<comment type="caution">
    <text evidence="3">The sequence shown here is derived from an EMBL/GenBank/DDBJ whole genome shotgun (WGS) entry which is preliminary data.</text>
</comment>
<feature type="signal peptide" evidence="2">
    <location>
        <begin position="1"/>
        <end position="19"/>
    </location>
</feature>
<feature type="compositionally biased region" description="Basic and acidic residues" evidence="1">
    <location>
        <begin position="315"/>
        <end position="326"/>
    </location>
</feature>
<gene>
    <name evidence="3" type="ORF">GF068_18960</name>
</gene>
<feature type="compositionally biased region" description="Basic and acidic residues" evidence="1">
    <location>
        <begin position="333"/>
        <end position="350"/>
    </location>
</feature>
<name>A0A6N7PU80_9BACT</name>
<feature type="compositionally biased region" description="Basic and acidic residues" evidence="1">
    <location>
        <begin position="365"/>
        <end position="379"/>
    </location>
</feature>
<dbReference type="RefSeq" id="WP_153820817.1">
    <property type="nucleotide sequence ID" value="NZ_WJIE01000005.1"/>
</dbReference>
<dbReference type="AlphaFoldDB" id="A0A6N7PU80"/>
<dbReference type="PROSITE" id="PS51257">
    <property type="entry name" value="PROKAR_LIPOPROTEIN"/>
    <property type="match status" value="1"/>
</dbReference>
<reference evidence="3 4" key="1">
    <citation type="submission" date="2019-10" db="EMBL/GenBank/DDBJ databases">
        <title>A soil myxobacterium in the family Polyangiaceae.</title>
        <authorList>
            <person name="Li Y."/>
            <person name="Wang J."/>
        </authorList>
    </citation>
    <scope>NUCLEOTIDE SEQUENCE [LARGE SCALE GENOMIC DNA]</scope>
    <source>
        <strain evidence="3 4">DSM 14734</strain>
    </source>
</reference>
<feature type="compositionally biased region" description="Gly residues" evidence="1">
    <location>
        <begin position="398"/>
        <end position="432"/>
    </location>
</feature>
<dbReference type="EMBL" id="WJIE01000005">
    <property type="protein sequence ID" value="MRG93980.1"/>
    <property type="molecule type" value="Genomic_DNA"/>
</dbReference>
<evidence type="ECO:0000313" key="4">
    <source>
        <dbReference type="Proteomes" id="UP000440224"/>
    </source>
</evidence>